<name>A0A5K0U9W0_9VIRU</name>
<feature type="compositionally biased region" description="Basic residues" evidence="7">
    <location>
        <begin position="288"/>
        <end position="303"/>
    </location>
</feature>
<dbReference type="PANTHER" id="PTHR45820">
    <property type="entry name" value="FI23527P1"/>
    <property type="match status" value="1"/>
</dbReference>
<evidence type="ECO:0000256" key="7">
    <source>
        <dbReference type="SAM" id="MobiDB-lite"/>
    </source>
</evidence>
<comment type="similarity">
    <text evidence="2">Belongs to the cation diffusion facilitator (CDF) transporter (TC 2.A.4) family. SLC30A subfamily.</text>
</comment>
<feature type="region of interest" description="Disordered" evidence="7">
    <location>
        <begin position="288"/>
        <end position="327"/>
    </location>
</feature>
<keyword evidence="11" id="KW-1185">Reference proteome</keyword>
<feature type="transmembrane region" description="Helical" evidence="8">
    <location>
        <begin position="423"/>
        <end position="440"/>
    </location>
</feature>
<feature type="domain" description="Cation efflux protein transmembrane" evidence="9">
    <location>
        <begin position="153"/>
        <end position="395"/>
    </location>
</feature>
<protein>
    <recommendedName>
        <fullName evidence="9">Cation efflux protein transmembrane domain-containing protein</fullName>
    </recommendedName>
</protein>
<comment type="subcellular location">
    <subcellularLocation>
        <location evidence="1">Membrane</location>
        <topology evidence="1">Multi-pass membrane protein</topology>
    </subcellularLocation>
</comment>
<dbReference type="GO" id="GO:0005385">
    <property type="term" value="F:zinc ion transmembrane transporter activity"/>
    <property type="evidence" value="ECO:0007669"/>
    <property type="project" value="TreeGrafter"/>
</dbReference>
<reference evidence="10 11" key="1">
    <citation type="submission" date="2018-10" db="EMBL/GenBank/DDBJ databases">
        <authorList>
            <consortium name="IHU Genomes"/>
        </authorList>
    </citation>
    <scope>NUCLEOTIDE SEQUENCE [LARGE SCALE GENOMIC DNA]</scope>
    <source>
        <strain evidence="10 11">A1</strain>
    </source>
</reference>
<keyword evidence="5 8" id="KW-1133">Transmembrane helix</keyword>
<dbReference type="InterPro" id="IPR058533">
    <property type="entry name" value="Cation_efflux_TM"/>
</dbReference>
<feature type="transmembrane region" description="Helical" evidence="8">
    <location>
        <begin position="219"/>
        <end position="240"/>
    </location>
</feature>
<feature type="transmembrane region" description="Helical" evidence="8">
    <location>
        <begin position="335"/>
        <end position="358"/>
    </location>
</feature>
<dbReference type="InterPro" id="IPR002524">
    <property type="entry name" value="Cation_efflux"/>
</dbReference>
<evidence type="ECO:0000313" key="11">
    <source>
        <dbReference type="Proteomes" id="UP000594342"/>
    </source>
</evidence>
<sequence length="453" mass="50733">MESDITQSVLKDPATFVTIDLREQTKKSDQKTVREIKIYHIDHIDRIVGGSLICSNKKDTDRVDVLESVVTHPSHECAVSRIDLHHVHHADDGTIVRVRHLDHYDILIGNRLHHQHEGHCDDHGRLDVLKRDPVIDDVTPQRFRLILRLWRFIVMMCLTGGFFVTELVTGVIIGSLALQADAFHMLSDLIAMILAFYAQMMASKRESDTATFGLTRSEIIGGLINSVFLLASCFFITIDAVERIVKFRDDHVEVDQIDSLIIVGAVGLGINLIGAVMFGCGGAHGHSHSHGGGHGGHGHSHGHSHNDSHGDDHGHNHNNKSSENKPSENKNIRALFLHIIGDALGSVGVIASGLIIKYVDSDYKFLSDPLISLFIVLLIASTAVPLIRECVSILLHMVPNNIDLKHIRNEDYLSYVQYRSRNIKIIIIFYDLIIMIYHVNNKKFKISRSYIIK</sequence>
<dbReference type="InterPro" id="IPR027469">
    <property type="entry name" value="Cation_efflux_TMD_sf"/>
</dbReference>
<gene>
    <name evidence="10" type="ORF">YASMINEVIRUS_1401</name>
</gene>
<evidence type="ECO:0000256" key="6">
    <source>
        <dbReference type="ARBA" id="ARBA00023136"/>
    </source>
</evidence>
<evidence type="ECO:0000256" key="5">
    <source>
        <dbReference type="ARBA" id="ARBA00022989"/>
    </source>
</evidence>
<accession>A0A5K0U9W0</accession>
<keyword evidence="4" id="KW-0862">Zinc</keyword>
<evidence type="ECO:0000256" key="1">
    <source>
        <dbReference type="ARBA" id="ARBA00004141"/>
    </source>
</evidence>
<organism evidence="10 11">
    <name type="scientific">Yasminevirus sp. GU-2018</name>
    <dbReference type="NCBI Taxonomy" id="2420051"/>
    <lineage>
        <taxon>Viruses</taxon>
        <taxon>Varidnaviria</taxon>
        <taxon>Bamfordvirae</taxon>
        <taxon>Nucleocytoviricota</taxon>
        <taxon>Megaviricetes</taxon>
        <taxon>Imitervirales</taxon>
        <taxon>Mimiviridae</taxon>
        <taxon>Klosneuvirinae</taxon>
        <taxon>Yasminevirus</taxon>
        <taxon>Yasminevirus saudimassiliense</taxon>
    </lineage>
</organism>
<feature type="transmembrane region" description="Helical" evidence="8">
    <location>
        <begin position="370"/>
        <end position="387"/>
    </location>
</feature>
<dbReference type="EMBL" id="UPSH01000001">
    <property type="protein sequence ID" value="VBB18869.1"/>
    <property type="molecule type" value="Genomic_DNA"/>
</dbReference>
<dbReference type="Pfam" id="PF01545">
    <property type="entry name" value="Cation_efflux"/>
    <property type="match status" value="1"/>
</dbReference>
<dbReference type="Gene3D" id="1.20.1510.10">
    <property type="entry name" value="Cation efflux protein transmembrane domain"/>
    <property type="match status" value="1"/>
</dbReference>
<evidence type="ECO:0000256" key="2">
    <source>
        <dbReference type="ARBA" id="ARBA00008873"/>
    </source>
</evidence>
<dbReference type="GO" id="GO:0016020">
    <property type="term" value="C:membrane"/>
    <property type="evidence" value="ECO:0007669"/>
    <property type="project" value="UniProtKB-SubCell"/>
</dbReference>
<evidence type="ECO:0000256" key="8">
    <source>
        <dbReference type="SAM" id="Phobius"/>
    </source>
</evidence>
<evidence type="ECO:0000256" key="3">
    <source>
        <dbReference type="ARBA" id="ARBA00022692"/>
    </source>
</evidence>
<evidence type="ECO:0000259" key="9">
    <source>
        <dbReference type="Pfam" id="PF01545"/>
    </source>
</evidence>
<evidence type="ECO:0000256" key="4">
    <source>
        <dbReference type="ARBA" id="ARBA00022833"/>
    </source>
</evidence>
<keyword evidence="6 8" id="KW-0472">Membrane</keyword>
<feature type="transmembrane region" description="Helical" evidence="8">
    <location>
        <begin position="182"/>
        <end position="198"/>
    </location>
</feature>
<keyword evidence="3 8" id="KW-0812">Transmembrane</keyword>
<evidence type="ECO:0000313" key="10">
    <source>
        <dbReference type="EMBL" id="VBB18869.1"/>
    </source>
</evidence>
<feature type="transmembrane region" description="Helical" evidence="8">
    <location>
        <begin position="260"/>
        <end position="280"/>
    </location>
</feature>
<dbReference type="NCBIfam" id="TIGR01297">
    <property type="entry name" value="CDF"/>
    <property type="match status" value="1"/>
</dbReference>
<dbReference type="SUPFAM" id="SSF161111">
    <property type="entry name" value="Cation efflux protein transmembrane domain-like"/>
    <property type="match status" value="1"/>
</dbReference>
<dbReference type="PANTHER" id="PTHR45820:SF4">
    <property type="entry name" value="ZINC TRANSPORTER 63C, ISOFORM F"/>
    <property type="match status" value="1"/>
</dbReference>
<feature type="transmembrane region" description="Helical" evidence="8">
    <location>
        <begin position="152"/>
        <end position="176"/>
    </location>
</feature>
<feature type="compositionally biased region" description="Basic and acidic residues" evidence="7">
    <location>
        <begin position="304"/>
        <end position="327"/>
    </location>
</feature>
<dbReference type="Proteomes" id="UP000594342">
    <property type="component" value="Unassembled WGS sequence"/>
</dbReference>
<proteinExistence type="inferred from homology"/>
<comment type="caution">
    <text evidence="10">The sequence shown here is derived from an EMBL/GenBank/DDBJ whole genome shotgun (WGS) entry which is preliminary data.</text>
</comment>